<dbReference type="InterPro" id="IPR003675">
    <property type="entry name" value="Rce1/LyrA-like_dom"/>
</dbReference>
<sequence length="234" mass="26571">MEINQNSWKEQDQWGIKEFILLTSLEFIVVIGCLKFFVSPIYSQWLKNDLYAGTLMGLTIAITLLLGIYFIALRPKRLSWCEVGIKRFLMKDWKIIVLYSAVLLIGSVIIVVLTSFIGNSWENSKTESLQQNVTFLTVSIAFVSAAVISPIYEEIFYRGFLYRWLRTRMGLIGGVLISAAIFTIVHIPTYNVMPVNFFSGIIFAMAYERTNSIWPSVMIHGITNGIMVLLTSLG</sequence>
<protein>
    <submittedName>
        <fullName evidence="3">CAAX protease</fullName>
    </submittedName>
</protein>
<name>A0A0A3IQE3_9BACI</name>
<keyword evidence="1" id="KW-0472">Membrane</keyword>
<keyword evidence="1" id="KW-0812">Transmembrane</keyword>
<keyword evidence="1" id="KW-1133">Transmembrane helix</keyword>
<evidence type="ECO:0000256" key="1">
    <source>
        <dbReference type="SAM" id="Phobius"/>
    </source>
</evidence>
<evidence type="ECO:0000313" key="4">
    <source>
        <dbReference type="Proteomes" id="UP000030437"/>
    </source>
</evidence>
<dbReference type="GO" id="GO:0006508">
    <property type="term" value="P:proteolysis"/>
    <property type="evidence" value="ECO:0007669"/>
    <property type="project" value="UniProtKB-KW"/>
</dbReference>
<keyword evidence="3" id="KW-0378">Hydrolase</keyword>
<dbReference type="GO" id="GO:0080120">
    <property type="term" value="P:CAAX-box protein maturation"/>
    <property type="evidence" value="ECO:0007669"/>
    <property type="project" value="UniProtKB-ARBA"/>
</dbReference>
<dbReference type="AlphaFoldDB" id="A0A0A3IQE3"/>
<accession>A0A0A3IQE3</accession>
<gene>
    <name evidence="3" type="ORF">CD32_04370</name>
</gene>
<feature type="domain" description="CAAX prenyl protease 2/Lysostaphin resistance protein A-like" evidence="2">
    <location>
        <begin position="140"/>
        <end position="225"/>
    </location>
</feature>
<dbReference type="eggNOG" id="COG1266">
    <property type="taxonomic scope" value="Bacteria"/>
</dbReference>
<reference evidence="3 4" key="1">
    <citation type="submission" date="2014-02" db="EMBL/GenBank/DDBJ databases">
        <title>Draft genome sequence of Lysinibacillus odysseyi NBRC 100172.</title>
        <authorList>
            <person name="Zhang F."/>
            <person name="Wang G."/>
            <person name="Zhang L."/>
        </authorList>
    </citation>
    <scope>NUCLEOTIDE SEQUENCE [LARGE SCALE GENOMIC DNA]</scope>
    <source>
        <strain evidence="3 4">NBRC 100172</strain>
    </source>
</reference>
<dbReference type="Proteomes" id="UP000030437">
    <property type="component" value="Unassembled WGS sequence"/>
</dbReference>
<comment type="caution">
    <text evidence="3">The sequence shown here is derived from an EMBL/GenBank/DDBJ whole genome shotgun (WGS) entry which is preliminary data.</text>
</comment>
<dbReference type="EMBL" id="JPVP01000049">
    <property type="protein sequence ID" value="KGR86979.1"/>
    <property type="molecule type" value="Genomic_DNA"/>
</dbReference>
<keyword evidence="3" id="KW-0645">Protease</keyword>
<dbReference type="PANTHER" id="PTHR36435:SF1">
    <property type="entry name" value="CAAX AMINO TERMINAL PROTEASE FAMILY PROTEIN"/>
    <property type="match status" value="1"/>
</dbReference>
<feature type="transmembrane region" description="Helical" evidence="1">
    <location>
        <begin position="169"/>
        <end position="193"/>
    </location>
</feature>
<feature type="transmembrane region" description="Helical" evidence="1">
    <location>
        <begin position="19"/>
        <end position="38"/>
    </location>
</feature>
<keyword evidence="4" id="KW-1185">Reference proteome</keyword>
<evidence type="ECO:0000259" key="2">
    <source>
        <dbReference type="Pfam" id="PF02517"/>
    </source>
</evidence>
<dbReference type="GO" id="GO:0004175">
    <property type="term" value="F:endopeptidase activity"/>
    <property type="evidence" value="ECO:0007669"/>
    <property type="project" value="UniProtKB-ARBA"/>
</dbReference>
<dbReference type="PANTHER" id="PTHR36435">
    <property type="entry name" value="SLR1288 PROTEIN"/>
    <property type="match status" value="1"/>
</dbReference>
<proteinExistence type="predicted"/>
<dbReference type="RefSeq" id="WP_036151672.1">
    <property type="nucleotide sequence ID" value="NZ_AVCX01000013.1"/>
</dbReference>
<organism evidence="3 4">
    <name type="scientific">Lysinibacillus odysseyi 34hs-1 = NBRC 100172</name>
    <dbReference type="NCBI Taxonomy" id="1220589"/>
    <lineage>
        <taxon>Bacteria</taxon>
        <taxon>Bacillati</taxon>
        <taxon>Bacillota</taxon>
        <taxon>Bacilli</taxon>
        <taxon>Bacillales</taxon>
        <taxon>Bacillaceae</taxon>
        <taxon>Lysinibacillus</taxon>
    </lineage>
</organism>
<feature type="transmembrane region" description="Helical" evidence="1">
    <location>
        <begin position="129"/>
        <end position="148"/>
    </location>
</feature>
<dbReference type="InterPro" id="IPR052710">
    <property type="entry name" value="CAAX_protease"/>
</dbReference>
<feature type="transmembrane region" description="Helical" evidence="1">
    <location>
        <begin position="93"/>
        <end position="117"/>
    </location>
</feature>
<dbReference type="STRING" id="1220589.CD32_04370"/>
<feature type="transmembrane region" description="Helical" evidence="1">
    <location>
        <begin position="213"/>
        <end position="233"/>
    </location>
</feature>
<dbReference type="OrthoDB" id="9782250at2"/>
<dbReference type="Pfam" id="PF02517">
    <property type="entry name" value="Rce1-like"/>
    <property type="match status" value="1"/>
</dbReference>
<feature type="transmembrane region" description="Helical" evidence="1">
    <location>
        <begin position="50"/>
        <end position="72"/>
    </location>
</feature>
<evidence type="ECO:0000313" key="3">
    <source>
        <dbReference type="EMBL" id="KGR86979.1"/>
    </source>
</evidence>